<dbReference type="SUPFAM" id="SSF48726">
    <property type="entry name" value="Immunoglobulin"/>
    <property type="match status" value="2"/>
</dbReference>
<reference evidence="6 7" key="1">
    <citation type="submission" date="2023-03" db="EMBL/GenBank/DDBJ databases">
        <title>High-quality genome of Scylla paramamosain provides insights in environmental adaptation.</title>
        <authorList>
            <person name="Zhang L."/>
        </authorList>
    </citation>
    <scope>NUCLEOTIDE SEQUENCE [LARGE SCALE GENOMIC DNA]</scope>
    <source>
        <strain evidence="6">LZ_2023a</strain>
        <tissue evidence="6">Muscle</tissue>
    </source>
</reference>
<feature type="domain" description="Ig-like" evidence="5">
    <location>
        <begin position="143"/>
        <end position="245"/>
    </location>
</feature>
<dbReference type="SMART" id="SM00409">
    <property type="entry name" value="IG"/>
    <property type="match status" value="1"/>
</dbReference>
<gene>
    <name evidence="6" type="ORF">O3P69_015053</name>
</gene>
<organism evidence="6 7">
    <name type="scientific">Scylla paramamosain</name>
    <name type="common">Mud crab</name>
    <dbReference type="NCBI Taxonomy" id="85552"/>
    <lineage>
        <taxon>Eukaryota</taxon>
        <taxon>Metazoa</taxon>
        <taxon>Ecdysozoa</taxon>
        <taxon>Arthropoda</taxon>
        <taxon>Crustacea</taxon>
        <taxon>Multicrustacea</taxon>
        <taxon>Malacostraca</taxon>
        <taxon>Eumalacostraca</taxon>
        <taxon>Eucarida</taxon>
        <taxon>Decapoda</taxon>
        <taxon>Pleocyemata</taxon>
        <taxon>Brachyura</taxon>
        <taxon>Eubrachyura</taxon>
        <taxon>Portunoidea</taxon>
        <taxon>Portunidae</taxon>
        <taxon>Portuninae</taxon>
        <taxon>Scylla</taxon>
    </lineage>
</organism>
<dbReference type="EMBL" id="JARAKH010000039">
    <property type="protein sequence ID" value="KAK8381731.1"/>
    <property type="molecule type" value="Genomic_DNA"/>
</dbReference>
<evidence type="ECO:0000313" key="6">
    <source>
        <dbReference type="EMBL" id="KAK8381731.1"/>
    </source>
</evidence>
<evidence type="ECO:0000256" key="4">
    <source>
        <dbReference type="SAM" id="MobiDB-lite"/>
    </source>
</evidence>
<feature type="region of interest" description="Disordered" evidence="4">
    <location>
        <begin position="1"/>
        <end position="21"/>
    </location>
</feature>
<comment type="caution">
    <text evidence="6">The sequence shown here is derived from an EMBL/GenBank/DDBJ whole genome shotgun (WGS) entry which is preliminary data.</text>
</comment>
<sequence length="297" mass="33176">MVAREGKERRERENRRAEGGLAGALAEEHSEVVVQQVDVPGVVNLGENVELECHYEISGNLYSIKWYLNDREFFRYQPEEETNIMIFHIPGVNVNREMSVGRRVKLDNVQLGASGMYKCEVIGEGPQFLTSDKHAKMMVVKIPEEKPTIYGTQHEYKIGDTARLTCVSAPSHPPASLTWYINDNIVPEKYVTPMDDSHSLDGMVEARRVLQFVVGPQHFVNGQMKLRCSASISTLYYKTQQHSVDGHHPYNVPVMESRDHSAMAGADKARLPGSGCHLAVLVLVTLTVGTLLQATLS</sequence>
<feature type="domain" description="Ig-like" evidence="5">
    <location>
        <begin position="30"/>
        <end position="121"/>
    </location>
</feature>
<dbReference type="GO" id="GO:0016020">
    <property type="term" value="C:membrane"/>
    <property type="evidence" value="ECO:0007669"/>
    <property type="project" value="UniProtKB-SubCell"/>
</dbReference>
<keyword evidence="3" id="KW-1015">Disulfide bond</keyword>
<dbReference type="AlphaFoldDB" id="A0AAW0T2N9"/>
<dbReference type="Gene3D" id="2.60.40.10">
    <property type="entry name" value="Immunoglobulins"/>
    <property type="match status" value="2"/>
</dbReference>
<feature type="compositionally biased region" description="Basic and acidic residues" evidence="4">
    <location>
        <begin position="1"/>
        <end position="18"/>
    </location>
</feature>
<dbReference type="Proteomes" id="UP001487740">
    <property type="component" value="Unassembled WGS sequence"/>
</dbReference>
<accession>A0AAW0T2N9</accession>
<keyword evidence="2" id="KW-0472">Membrane</keyword>
<protein>
    <recommendedName>
        <fullName evidence="5">Ig-like domain-containing protein</fullName>
    </recommendedName>
</protein>
<name>A0AAW0T2N9_SCYPA</name>
<dbReference type="PANTHER" id="PTHR21261:SF15">
    <property type="entry name" value="BEATEN PATH IIIA, ISOFORM D-RELATED"/>
    <property type="match status" value="1"/>
</dbReference>
<dbReference type="PROSITE" id="PS50835">
    <property type="entry name" value="IG_LIKE"/>
    <property type="match status" value="2"/>
</dbReference>
<evidence type="ECO:0000256" key="1">
    <source>
        <dbReference type="ARBA" id="ARBA00004167"/>
    </source>
</evidence>
<dbReference type="Pfam" id="PF08205">
    <property type="entry name" value="C2-set_2"/>
    <property type="match status" value="1"/>
</dbReference>
<dbReference type="InterPro" id="IPR013783">
    <property type="entry name" value="Ig-like_fold"/>
</dbReference>
<comment type="subcellular location">
    <subcellularLocation>
        <location evidence="1">Membrane</location>
        <topology evidence="1">Single-pass membrane protein</topology>
    </subcellularLocation>
</comment>
<dbReference type="FunFam" id="2.60.40.10:FF:000437">
    <property type="entry name" value="Beat-IIIc, isoform A"/>
    <property type="match status" value="1"/>
</dbReference>
<evidence type="ECO:0000256" key="3">
    <source>
        <dbReference type="ARBA" id="ARBA00023157"/>
    </source>
</evidence>
<dbReference type="PANTHER" id="PTHR21261">
    <property type="entry name" value="BEAT PROTEIN"/>
    <property type="match status" value="1"/>
</dbReference>
<dbReference type="InterPro" id="IPR007110">
    <property type="entry name" value="Ig-like_dom"/>
</dbReference>
<dbReference type="InterPro" id="IPR036179">
    <property type="entry name" value="Ig-like_dom_sf"/>
</dbReference>
<evidence type="ECO:0000313" key="7">
    <source>
        <dbReference type="Proteomes" id="UP001487740"/>
    </source>
</evidence>
<dbReference type="InterPro" id="IPR013162">
    <property type="entry name" value="CD80_C2-set"/>
</dbReference>
<dbReference type="InterPro" id="IPR003599">
    <property type="entry name" value="Ig_sub"/>
</dbReference>
<evidence type="ECO:0000259" key="5">
    <source>
        <dbReference type="PROSITE" id="PS50835"/>
    </source>
</evidence>
<proteinExistence type="predicted"/>
<evidence type="ECO:0000256" key="2">
    <source>
        <dbReference type="ARBA" id="ARBA00023136"/>
    </source>
</evidence>
<keyword evidence="7" id="KW-1185">Reference proteome</keyword>